<accession>A0ABR4QH56</accession>
<dbReference type="Proteomes" id="UP001651158">
    <property type="component" value="Unassembled WGS sequence"/>
</dbReference>
<gene>
    <name evidence="1" type="ORF">TcWFU_004962</name>
</gene>
<comment type="caution">
    <text evidence="1">The sequence shown here is derived from an EMBL/GenBank/DDBJ whole genome shotgun (WGS) entry which is preliminary data.</text>
</comment>
<dbReference type="InterPro" id="IPR013924">
    <property type="entry name" value="RNase_H2_suC"/>
</dbReference>
<evidence type="ECO:0000313" key="1">
    <source>
        <dbReference type="EMBL" id="KAL5108898.1"/>
    </source>
</evidence>
<dbReference type="Pfam" id="PF08615">
    <property type="entry name" value="RNase_H2_suC"/>
    <property type="match status" value="1"/>
</dbReference>
<reference evidence="1 2" key="1">
    <citation type="journal article" date="2022" name="Front. Cell. Infect. Microbiol.">
        <title>The Genomes of Two Strains of Taenia crassiceps the Animal Model for the Study of Human Cysticercosis.</title>
        <authorList>
            <person name="Bobes R.J."/>
            <person name="Estrada K."/>
            <person name="Rios-Valencia D.G."/>
            <person name="Calderon-Gallegos A."/>
            <person name="de la Torre P."/>
            <person name="Carrero J.C."/>
            <person name="Sanchez-Flores A."/>
            <person name="Laclette J.P."/>
        </authorList>
    </citation>
    <scope>NUCLEOTIDE SEQUENCE [LARGE SCALE GENOMIC DNA]</scope>
    <source>
        <strain evidence="1">WFUcys</strain>
    </source>
</reference>
<dbReference type="EMBL" id="JAKROA010000003">
    <property type="protein sequence ID" value="KAL5108898.1"/>
    <property type="molecule type" value="Genomic_DNA"/>
</dbReference>
<keyword evidence="2" id="KW-1185">Reference proteome</keyword>
<evidence type="ECO:0000313" key="2">
    <source>
        <dbReference type="Proteomes" id="UP001651158"/>
    </source>
</evidence>
<sequence length="118" mass="12572">MSLPPSTVHSLPANIDADGTTLKLPEEFVTAGVSSGDSETVYTSHFRGKKLYGKVFSTPADSEVLIVQSNDTPSPEEVPSALRVVGGPVEKLAPIRPYLVGVECIPPPMTLKIVIQTR</sequence>
<protein>
    <submittedName>
        <fullName evidence="1">Uncharacterized protein</fullName>
    </submittedName>
</protein>
<dbReference type="Gene3D" id="2.40.128.680">
    <property type="match status" value="1"/>
</dbReference>
<name>A0ABR4QH56_9CEST</name>
<proteinExistence type="predicted"/>
<organism evidence="1 2">
    <name type="scientific">Taenia crassiceps</name>
    <dbReference type="NCBI Taxonomy" id="6207"/>
    <lineage>
        <taxon>Eukaryota</taxon>
        <taxon>Metazoa</taxon>
        <taxon>Spiralia</taxon>
        <taxon>Lophotrochozoa</taxon>
        <taxon>Platyhelminthes</taxon>
        <taxon>Cestoda</taxon>
        <taxon>Eucestoda</taxon>
        <taxon>Cyclophyllidea</taxon>
        <taxon>Taeniidae</taxon>
        <taxon>Taenia</taxon>
    </lineage>
</organism>